<evidence type="ECO:0000313" key="2">
    <source>
        <dbReference type="EMBL" id="EGF25543.1"/>
    </source>
</evidence>
<evidence type="ECO:0000313" key="3">
    <source>
        <dbReference type="Proteomes" id="UP000006222"/>
    </source>
</evidence>
<comment type="caution">
    <text evidence="2">The sequence shown here is derived from an EMBL/GenBank/DDBJ whole genome shotgun (WGS) entry which is preliminary data.</text>
</comment>
<dbReference type="Proteomes" id="UP000006222">
    <property type="component" value="Unassembled WGS sequence"/>
</dbReference>
<reference evidence="2 3" key="1">
    <citation type="journal article" date="2013" name="Mar. Genomics">
        <title>Expression of sulfatases in Rhodopirellula baltica and the diversity of sulfatases in the genus Rhodopirellula.</title>
        <authorList>
            <person name="Wegner C.E."/>
            <person name="Richter-Heitmann T."/>
            <person name="Klindworth A."/>
            <person name="Klockow C."/>
            <person name="Richter M."/>
            <person name="Achstetter T."/>
            <person name="Glockner F.O."/>
            <person name="Harder J."/>
        </authorList>
    </citation>
    <scope>NUCLEOTIDE SEQUENCE [LARGE SCALE GENOMIC DNA]</scope>
    <source>
        <strain evidence="2 3">WH47</strain>
    </source>
</reference>
<feature type="compositionally biased region" description="Low complexity" evidence="1">
    <location>
        <begin position="315"/>
        <end position="330"/>
    </location>
</feature>
<protein>
    <submittedName>
        <fullName evidence="2">Uncharacterized protein</fullName>
    </submittedName>
</protein>
<gene>
    <name evidence="2" type="ORF">RBWH47_00425</name>
</gene>
<evidence type="ECO:0000256" key="1">
    <source>
        <dbReference type="SAM" id="MobiDB-lite"/>
    </source>
</evidence>
<dbReference type="AlphaFoldDB" id="F2AXJ7"/>
<sequence length="404" mass="44892">MKIHPHDCLDWLDLHGRCGSGMQRWWAMHRTSPRKTLGKLILCVAICTLSGGLAKVASDEIQASGANSIQPKTNGPADRLITQTIQRIAMGPAFDAKVRQRVWVSGREILGVGTYEQAGQGSGQFNLQVTMLDGDGKHTLQQVSDGRLAWTREQIGEQISLRRVDVGRLDQWVNDSLASLFGRGTQNSRSPATLKPSVRVGAWTEMMDTIASEHDLTLQSGQLEGRDVWIVKGILRDDVRAQRLQEFGTTTWPELCPTQVVVLIARSNDPESEFGKGLPLRIEYWGDPVRQRTADQQDAPQTAENDAKSSDEIDASAAVDADASETSVVDGSTAQPRTSNERMLNCPLISLIELYSLRPISPPPIGRFRFENQDLDVDFSNETDRYLSRYGIAITERQSRLLRR</sequence>
<organism evidence="2 3">
    <name type="scientific">Rhodopirellula baltica WH47</name>
    <dbReference type="NCBI Taxonomy" id="991778"/>
    <lineage>
        <taxon>Bacteria</taxon>
        <taxon>Pseudomonadati</taxon>
        <taxon>Planctomycetota</taxon>
        <taxon>Planctomycetia</taxon>
        <taxon>Pirellulales</taxon>
        <taxon>Pirellulaceae</taxon>
        <taxon>Rhodopirellula</taxon>
    </lineage>
</organism>
<dbReference type="EMBL" id="AFAR01000220">
    <property type="protein sequence ID" value="EGF25543.1"/>
    <property type="molecule type" value="Genomic_DNA"/>
</dbReference>
<dbReference type="RefSeq" id="WP_007328357.1">
    <property type="nucleotide sequence ID" value="NZ_AFAR01000220.1"/>
</dbReference>
<dbReference type="PATRIC" id="fig|991778.3.peg.4713"/>
<accession>F2AXJ7</accession>
<feature type="region of interest" description="Disordered" evidence="1">
    <location>
        <begin position="291"/>
        <end position="339"/>
    </location>
</feature>
<proteinExistence type="predicted"/>
<name>F2AXJ7_RHOBT</name>